<sequence>MNSNDPLREILKISSELPTVVLQDINHRIGDWLAMGGRNTDSYIEQQLRFAKRFLNGGETEDE</sequence>
<evidence type="ECO:0000313" key="2">
    <source>
        <dbReference type="EMBL" id="AXF39477.1"/>
    </source>
</evidence>
<keyword evidence="3" id="KW-1185">Reference proteome</keyword>
<organism evidence="2 3">
    <name type="scientific">Paenibacillus phage Wanderer</name>
    <dbReference type="NCBI Taxonomy" id="2249779"/>
    <lineage>
        <taxon>Viruses</taxon>
        <taxon>Duplodnaviria</taxon>
        <taxon>Heunggongvirae</taxon>
        <taxon>Uroviricota</taxon>
        <taxon>Caudoviricetes</taxon>
        <taxon>Gochnauervirinae</taxon>
        <taxon>Wanderervirus</taxon>
        <taxon>Wanderervirus wanderer</taxon>
    </lineage>
</organism>
<evidence type="ECO:0000313" key="3">
    <source>
        <dbReference type="Proteomes" id="UP000255890"/>
    </source>
</evidence>
<gene>
    <name evidence="2" type="ORF">WANDERER_60</name>
</gene>
<proteinExistence type="predicted"/>
<evidence type="ECO:0000259" key="1">
    <source>
        <dbReference type="Pfam" id="PF21793"/>
    </source>
</evidence>
<reference evidence="3" key="1">
    <citation type="submission" date="2018-06" db="EMBL/GenBank/DDBJ databases">
        <authorList>
            <person name="Merrill B.D."/>
            <person name="Payne A.M."/>
            <person name="Hilton J.A."/>
            <person name="Ward A.T."/>
            <person name="Fajardo C.P."/>
            <person name="Velez K."/>
            <person name="Hope S."/>
            <person name="Tsourkas P.K."/>
        </authorList>
    </citation>
    <scope>NUCLEOTIDE SEQUENCE [LARGE SCALE GENOMIC DNA]</scope>
</reference>
<name>A0A345ARM3_9CAUD</name>
<dbReference type="Proteomes" id="UP000255890">
    <property type="component" value="Segment"/>
</dbReference>
<dbReference type="InterPro" id="IPR049242">
    <property type="entry name" value="DUF6877"/>
</dbReference>
<accession>A0A345ARM3</accession>
<protein>
    <recommendedName>
        <fullName evidence="1">DUF6877 domain-containing protein</fullName>
    </recommendedName>
</protein>
<feature type="domain" description="DUF6877" evidence="1">
    <location>
        <begin position="5"/>
        <end position="56"/>
    </location>
</feature>
<dbReference type="Pfam" id="PF21793">
    <property type="entry name" value="DUF6877"/>
    <property type="match status" value="1"/>
</dbReference>
<dbReference type="EMBL" id="MH431930">
    <property type="protein sequence ID" value="AXF39477.1"/>
    <property type="molecule type" value="Genomic_DNA"/>
</dbReference>